<evidence type="ECO:0008006" key="3">
    <source>
        <dbReference type="Google" id="ProtNLM"/>
    </source>
</evidence>
<proteinExistence type="predicted"/>
<dbReference type="EMBL" id="VCDI01000003">
    <property type="protein sequence ID" value="TLU72633.1"/>
    <property type="molecule type" value="Genomic_DNA"/>
</dbReference>
<organism evidence="1 2">
    <name type="scientific">Lichenicoccus roseus</name>
    <dbReference type="NCBI Taxonomy" id="2683649"/>
    <lineage>
        <taxon>Bacteria</taxon>
        <taxon>Pseudomonadati</taxon>
        <taxon>Pseudomonadota</taxon>
        <taxon>Alphaproteobacteria</taxon>
        <taxon>Acetobacterales</taxon>
        <taxon>Acetobacteraceae</taxon>
        <taxon>Lichenicoccus</taxon>
    </lineage>
</organism>
<evidence type="ECO:0000313" key="1">
    <source>
        <dbReference type="EMBL" id="TLU72633.1"/>
    </source>
</evidence>
<evidence type="ECO:0000313" key="2">
    <source>
        <dbReference type="Proteomes" id="UP000305654"/>
    </source>
</evidence>
<dbReference type="OrthoDB" id="7219769at2"/>
<comment type="caution">
    <text evidence="1">The sequence shown here is derived from an EMBL/GenBank/DDBJ whole genome shotgun (WGS) entry which is preliminary data.</text>
</comment>
<protein>
    <recommendedName>
        <fullName evidence="3">YfiR family protein</fullName>
    </recommendedName>
</protein>
<sequence>MARKTTIPPVPRRGSRPFANWLPAAALLLGSWAPLPNQAPTVQDIQVAGRVLHFQEPPFSGEIVVAIVYDQLLPQSLAEARALAGLLGAGLTVGTLTLQPRLVEQKQLAGPGDFGAIFETVGVSDQLLSAGMRSHRVLCLTRHLDQVEHGACVVAICSEPQVAIVVNEINASAFGLRFATVFRMMVQEI</sequence>
<reference evidence="1 2" key="1">
    <citation type="submission" date="2019-05" db="EMBL/GenBank/DDBJ databases">
        <authorList>
            <person name="Pankratov T."/>
            <person name="Grouzdev D."/>
        </authorList>
    </citation>
    <scope>NUCLEOTIDE SEQUENCE [LARGE SCALE GENOMIC DNA]</scope>
    <source>
        <strain evidence="1 2">KEBCLARHB70R</strain>
    </source>
</reference>
<dbReference type="AlphaFoldDB" id="A0A5R9J706"/>
<name>A0A5R9J706_9PROT</name>
<keyword evidence="2" id="KW-1185">Reference proteome</keyword>
<accession>A0A5R9J706</accession>
<dbReference type="RefSeq" id="WP_138326094.1">
    <property type="nucleotide sequence ID" value="NZ_VCDI01000003.1"/>
</dbReference>
<gene>
    <name evidence="1" type="ORF">FE263_11370</name>
</gene>
<dbReference type="Proteomes" id="UP000305654">
    <property type="component" value="Unassembled WGS sequence"/>
</dbReference>